<organism evidence="1 2">
    <name type="scientific">Phytophthora palmivora</name>
    <dbReference type="NCBI Taxonomy" id="4796"/>
    <lineage>
        <taxon>Eukaryota</taxon>
        <taxon>Sar</taxon>
        <taxon>Stramenopiles</taxon>
        <taxon>Oomycota</taxon>
        <taxon>Peronosporomycetes</taxon>
        <taxon>Peronosporales</taxon>
        <taxon>Peronosporaceae</taxon>
        <taxon>Phytophthora</taxon>
    </lineage>
</organism>
<accession>A0A2P4YQA6</accession>
<evidence type="ECO:0000313" key="2">
    <source>
        <dbReference type="Proteomes" id="UP000237271"/>
    </source>
</evidence>
<keyword evidence="2" id="KW-1185">Reference proteome</keyword>
<name>A0A2P4YQA6_9STRA</name>
<comment type="caution">
    <text evidence="1">The sequence shown here is derived from an EMBL/GenBank/DDBJ whole genome shotgun (WGS) entry which is preliminary data.</text>
</comment>
<dbReference type="AlphaFoldDB" id="A0A2P4YQA6"/>
<dbReference type="EMBL" id="NCKW01000820">
    <property type="protein sequence ID" value="POM79978.1"/>
    <property type="molecule type" value="Genomic_DNA"/>
</dbReference>
<protein>
    <submittedName>
        <fullName evidence="1">Uncharacterized protein</fullName>
    </submittedName>
</protein>
<evidence type="ECO:0000313" key="1">
    <source>
        <dbReference type="EMBL" id="POM79978.1"/>
    </source>
</evidence>
<proteinExistence type="predicted"/>
<dbReference type="OrthoDB" id="104218at2759"/>
<sequence length="112" mass="12214">MTSTIDPHAFAIAIELTKQISTDGAFVDEDSDSVDDDDNVHNLGNELEGDTFNSEGVQVSCEALSDNVDPPTGTEHTIDAATVHGLNRTLSWWSLIERMVDVSPEDLLALKW</sequence>
<dbReference type="Proteomes" id="UP000237271">
    <property type="component" value="Unassembled WGS sequence"/>
</dbReference>
<gene>
    <name evidence="1" type="ORF">PHPALM_2239</name>
</gene>
<reference evidence="1 2" key="1">
    <citation type="journal article" date="2017" name="Genome Biol. Evol.">
        <title>Phytophthora megakarya and P. palmivora, closely related causal agents of cacao black pod rot, underwent increases in genome sizes and gene numbers by different mechanisms.</title>
        <authorList>
            <person name="Ali S.S."/>
            <person name="Shao J."/>
            <person name="Lary D.J."/>
            <person name="Kronmiller B."/>
            <person name="Shen D."/>
            <person name="Strem M.D."/>
            <person name="Amoako-Attah I."/>
            <person name="Akrofi A.Y."/>
            <person name="Begoude B.A."/>
            <person name="Ten Hoopen G.M."/>
            <person name="Coulibaly K."/>
            <person name="Kebe B.I."/>
            <person name="Melnick R.L."/>
            <person name="Guiltinan M.J."/>
            <person name="Tyler B.M."/>
            <person name="Meinhardt L.W."/>
            <person name="Bailey B.A."/>
        </authorList>
    </citation>
    <scope>NUCLEOTIDE SEQUENCE [LARGE SCALE GENOMIC DNA]</scope>
    <source>
        <strain evidence="2">sbr112.9</strain>
    </source>
</reference>